<protein>
    <submittedName>
        <fullName evidence="1">Uncharacterized protein</fullName>
    </submittedName>
</protein>
<organism evidence="1 2">
    <name type="scientific">Thalassotalea piscium</name>
    <dbReference type="NCBI Taxonomy" id="1230533"/>
    <lineage>
        <taxon>Bacteria</taxon>
        <taxon>Pseudomonadati</taxon>
        <taxon>Pseudomonadota</taxon>
        <taxon>Gammaproteobacteria</taxon>
        <taxon>Alteromonadales</taxon>
        <taxon>Colwelliaceae</taxon>
        <taxon>Thalassotalea</taxon>
    </lineage>
</organism>
<dbReference type="AlphaFoldDB" id="A0A7X0NEA7"/>
<reference evidence="1 2" key="1">
    <citation type="submission" date="2020-08" db="EMBL/GenBank/DDBJ databases">
        <title>Genomic Encyclopedia of Type Strains, Phase IV (KMG-IV): sequencing the most valuable type-strain genomes for metagenomic binning, comparative biology and taxonomic classification.</title>
        <authorList>
            <person name="Goeker M."/>
        </authorList>
    </citation>
    <scope>NUCLEOTIDE SEQUENCE [LARGE SCALE GENOMIC DNA]</scope>
    <source>
        <strain evidence="1 2">DSM 26287</strain>
    </source>
</reference>
<evidence type="ECO:0000313" key="1">
    <source>
        <dbReference type="EMBL" id="MBB6541852.1"/>
    </source>
</evidence>
<accession>A0A7X0NEA7</accession>
<gene>
    <name evidence="1" type="ORF">HNQ55_000326</name>
</gene>
<keyword evidence="2" id="KW-1185">Reference proteome</keyword>
<name>A0A7X0NEA7_9GAMM</name>
<dbReference type="Proteomes" id="UP000537141">
    <property type="component" value="Unassembled WGS sequence"/>
</dbReference>
<comment type="caution">
    <text evidence="1">The sequence shown here is derived from an EMBL/GenBank/DDBJ whole genome shotgun (WGS) entry which is preliminary data.</text>
</comment>
<sequence>MLTSIILALSVSATPATPVDSLDLLQQENENIASSEVVARKHVRVVRKHVRVVRKHVRVEDNNSAVTTSL</sequence>
<evidence type="ECO:0000313" key="2">
    <source>
        <dbReference type="Proteomes" id="UP000537141"/>
    </source>
</evidence>
<proteinExistence type="predicted"/>
<dbReference type="EMBL" id="JACHHU010000001">
    <property type="protein sequence ID" value="MBB6541852.1"/>
    <property type="molecule type" value="Genomic_DNA"/>
</dbReference>
<dbReference type="RefSeq" id="WP_184421587.1">
    <property type="nucleotide sequence ID" value="NZ_AP027362.1"/>
</dbReference>